<feature type="compositionally biased region" description="Basic and acidic residues" evidence="12">
    <location>
        <begin position="56"/>
        <end position="66"/>
    </location>
</feature>
<keyword evidence="8" id="KW-0735">Signal-anchor</keyword>
<dbReference type="GO" id="GO:0004309">
    <property type="term" value="F:exopolyphosphatase activity"/>
    <property type="evidence" value="ECO:0007669"/>
    <property type="project" value="TreeGrafter"/>
</dbReference>
<keyword evidence="9" id="KW-1133">Transmembrane helix</keyword>
<keyword evidence="10" id="KW-0472">Membrane</keyword>
<evidence type="ECO:0000256" key="7">
    <source>
        <dbReference type="ARBA" id="ARBA00022801"/>
    </source>
</evidence>
<sequence>MRGLPLACLLLCLKIETALAAVVQVPLQAPNHELLNKPKKLHGRFLHITDIHPDPHYRPGRSQEKACHRKQKNRDKNDSGFWGTPYSTCDTPARLANFTLDYINDNWAKEIDFVIWTGDNARHDSDRQVPRTPAEIYDLNRVVAAKMEKIFTKRGIPIVPAIGNNDVWPHNIMEPGPNSITNEYSKIWKEFIPFPYLGVFHRGGYYTKEIVPDQLAVISLNTMYFYDSNKVVNGCPFREPDDPGNLQLDWLEVQLKEFLDRGMQTYIIGHVPPSPGNYFPECFVRYAELALRFQNIILGHLFGHMNVDHFFFLEDIDLEIVPDEERVGSAGNDAGLYETLLTEFSALPGPKRLDMDNYAVVNVAPAVVPDPYLPSFRIFSYNVTDPSYDYYGTSVDRNDKEKENKKRNHGRNRGRRGDKSQHCKEAKYKYSWRCHLTEKWHSDPESPSRTNRFWTPLGYAQYNIPNLHEANKTNPPRFELEYITYDPKNLYPDTDTDLESFVYPVPPQQLPEELRQPVAKSPYAPYRMQDLTIPSWVKLGRRLADQSRVKLRKKFKKYMYGGRKKF</sequence>
<dbReference type="Pfam" id="PF00149">
    <property type="entry name" value="Metallophos"/>
    <property type="match status" value="1"/>
</dbReference>
<keyword evidence="5" id="KW-0926">Vacuole</keyword>
<dbReference type="PANTHER" id="PTHR10340">
    <property type="entry name" value="SPHINGOMYELIN PHOSPHODIESTERASE"/>
    <property type="match status" value="1"/>
</dbReference>
<feature type="chain" id="PRO_5022791953" description="Endopolyphosphatase" evidence="13">
    <location>
        <begin position="21"/>
        <end position="566"/>
    </location>
</feature>
<dbReference type="InterPro" id="IPR012358">
    <property type="entry name" value="EndopolyPtase_N1"/>
</dbReference>
<keyword evidence="13" id="KW-0732">Signal</keyword>
<evidence type="ECO:0000256" key="5">
    <source>
        <dbReference type="ARBA" id="ARBA00022554"/>
    </source>
</evidence>
<evidence type="ECO:0000256" key="9">
    <source>
        <dbReference type="ARBA" id="ARBA00022989"/>
    </source>
</evidence>
<dbReference type="GO" id="GO:0006798">
    <property type="term" value="P:polyphosphate catabolic process"/>
    <property type="evidence" value="ECO:0007669"/>
    <property type="project" value="TreeGrafter"/>
</dbReference>
<keyword evidence="6" id="KW-0812">Transmembrane</keyword>
<evidence type="ECO:0000256" key="4">
    <source>
        <dbReference type="ARBA" id="ARBA00014458"/>
    </source>
</evidence>
<evidence type="ECO:0000259" key="14">
    <source>
        <dbReference type="Pfam" id="PF00149"/>
    </source>
</evidence>
<feature type="region of interest" description="Disordered" evidence="12">
    <location>
        <begin position="392"/>
        <end position="422"/>
    </location>
</feature>
<reference evidence="15 16" key="1">
    <citation type="journal article" date="2019" name="Nat. Ecol. Evol.">
        <title>Megaphylogeny resolves global patterns of mushroom evolution.</title>
        <authorList>
            <person name="Varga T."/>
            <person name="Krizsan K."/>
            <person name="Foldi C."/>
            <person name="Dima B."/>
            <person name="Sanchez-Garcia M."/>
            <person name="Sanchez-Ramirez S."/>
            <person name="Szollosi G.J."/>
            <person name="Szarkandi J.G."/>
            <person name="Papp V."/>
            <person name="Albert L."/>
            <person name="Andreopoulos W."/>
            <person name="Angelini C."/>
            <person name="Antonin V."/>
            <person name="Barry K.W."/>
            <person name="Bougher N.L."/>
            <person name="Buchanan P."/>
            <person name="Buyck B."/>
            <person name="Bense V."/>
            <person name="Catcheside P."/>
            <person name="Chovatia M."/>
            <person name="Cooper J."/>
            <person name="Damon W."/>
            <person name="Desjardin D."/>
            <person name="Finy P."/>
            <person name="Geml J."/>
            <person name="Haridas S."/>
            <person name="Hughes K."/>
            <person name="Justo A."/>
            <person name="Karasinski D."/>
            <person name="Kautmanova I."/>
            <person name="Kiss B."/>
            <person name="Kocsube S."/>
            <person name="Kotiranta H."/>
            <person name="LaButti K.M."/>
            <person name="Lechner B.E."/>
            <person name="Liimatainen K."/>
            <person name="Lipzen A."/>
            <person name="Lukacs Z."/>
            <person name="Mihaltcheva S."/>
            <person name="Morgado L.N."/>
            <person name="Niskanen T."/>
            <person name="Noordeloos M.E."/>
            <person name="Ohm R.A."/>
            <person name="Ortiz-Santana B."/>
            <person name="Ovrebo C."/>
            <person name="Racz N."/>
            <person name="Riley R."/>
            <person name="Savchenko A."/>
            <person name="Shiryaev A."/>
            <person name="Soop K."/>
            <person name="Spirin V."/>
            <person name="Szebenyi C."/>
            <person name="Tomsovsky M."/>
            <person name="Tulloss R.E."/>
            <person name="Uehling J."/>
            <person name="Grigoriev I.V."/>
            <person name="Vagvolgyi C."/>
            <person name="Papp T."/>
            <person name="Martin F.M."/>
            <person name="Miettinen O."/>
            <person name="Hibbett D.S."/>
            <person name="Nagy L.G."/>
        </authorList>
    </citation>
    <scope>NUCLEOTIDE SEQUENCE [LARGE SCALE GENOMIC DNA]</scope>
    <source>
        <strain evidence="15 16">CBS 121175</strain>
    </source>
</reference>
<dbReference type="GO" id="GO:0005615">
    <property type="term" value="C:extracellular space"/>
    <property type="evidence" value="ECO:0007669"/>
    <property type="project" value="TreeGrafter"/>
</dbReference>
<dbReference type="InterPro" id="IPR041805">
    <property type="entry name" value="ASMase/PPN1_MPP"/>
</dbReference>
<dbReference type="GO" id="GO:0000298">
    <property type="term" value="F:endopolyphosphatase activity"/>
    <property type="evidence" value="ECO:0007669"/>
    <property type="project" value="UniProtKB-EC"/>
</dbReference>
<dbReference type="GO" id="GO:0000324">
    <property type="term" value="C:fungal-type vacuole"/>
    <property type="evidence" value="ECO:0007669"/>
    <property type="project" value="TreeGrafter"/>
</dbReference>
<evidence type="ECO:0000256" key="6">
    <source>
        <dbReference type="ARBA" id="ARBA00022692"/>
    </source>
</evidence>
<dbReference type="AlphaFoldDB" id="A0A5C3KMZ3"/>
<dbReference type="PANTHER" id="PTHR10340:SF55">
    <property type="entry name" value="ENDOPOLYPHOSPHATASE"/>
    <property type="match status" value="1"/>
</dbReference>
<dbReference type="GO" id="GO:0005774">
    <property type="term" value="C:vacuolar membrane"/>
    <property type="evidence" value="ECO:0007669"/>
    <property type="project" value="UniProtKB-SubCell"/>
</dbReference>
<dbReference type="InterPro" id="IPR029052">
    <property type="entry name" value="Metallo-depent_PP-like"/>
</dbReference>
<dbReference type="InterPro" id="IPR004843">
    <property type="entry name" value="Calcineurin-like_PHP"/>
</dbReference>
<dbReference type="CDD" id="cd00842">
    <property type="entry name" value="MPP_ASMase"/>
    <property type="match status" value="1"/>
</dbReference>
<dbReference type="SUPFAM" id="SSF56300">
    <property type="entry name" value="Metallo-dependent phosphatases"/>
    <property type="match status" value="1"/>
</dbReference>
<dbReference type="Gene3D" id="3.60.21.10">
    <property type="match status" value="1"/>
</dbReference>
<dbReference type="GO" id="GO:0008081">
    <property type="term" value="F:phosphoric diester hydrolase activity"/>
    <property type="evidence" value="ECO:0007669"/>
    <property type="project" value="TreeGrafter"/>
</dbReference>
<feature type="domain" description="Calcineurin-like phosphoesterase" evidence="14">
    <location>
        <begin position="44"/>
        <end position="304"/>
    </location>
</feature>
<evidence type="ECO:0000256" key="13">
    <source>
        <dbReference type="SAM" id="SignalP"/>
    </source>
</evidence>
<dbReference type="EMBL" id="ML210257">
    <property type="protein sequence ID" value="TFK21831.1"/>
    <property type="molecule type" value="Genomic_DNA"/>
</dbReference>
<keyword evidence="16" id="KW-1185">Reference proteome</keyword>
<evidence type="ECO:0000256" key="2">
    <source>
        <dbReference type="ARBA" id="ARBA00010399"/>
    </source>
</evidence>
<dbReference type="EC" id="3.6.1.10" evidence="3"/>
<protein>
    <recommendedName>
        <fullName evidence="4">Endopolyphosphatase</fullName>
        <ecNumber evidence="3">3.6.1.10</ecNumber>
    </recommendedName>
</protein>
<organism evidence="15 16">
    <name type="scientific">Coprinopsis marcescibilis</name>
    <name type="common">Agaric fungus</name>
    <name type="synonym">Psathyrella marcescibilis</name>
    <dbReference type="NCBI Taxonomy" id="230819"/>
    <lineage>
        <taxon>Eukaryota</taxon>
        <taxon>Fungi</taxon>
        <taxon>Dikarya</taxon>
        <taxon>Basidiomycota</taxon>
        <taxon>Agaricomycotina</taxon>
        <taxon>Agaricomycetes</taxon>
        <taxon>Agaricomycetidae</taxon>
        <taxon>Agaricales</taxon>
        <taxon>Agaricineae</taxon>
        <taxon>Psathyrellaceae</taxon>
        <taxon>Coprinopsis</taxon>
    </lineage>
</organism>
<accession>A0A5C3KMZ3</accession>
<evidence type="ECO:0000256" key="8">
    <source>
        <dbReference type="ARBA" id="ARBA00022968"/>
    </source>
</evidence>
<dbReference type="PIRSF" id="PIRSF027093">
    <property type="entry name" value="EndopolyPtase_N1"/>
    <property type="match status" value="1"/>
</dbReference>
<evidence type="ECO:0000256" key="1">
    <source>
        <dbReference type="ARBA" id="ARBA00004576"/>
    </source>
</evidence>
<evidence type="ECO:0000256" key="10">
    <source>
        <dbReference type="ARBA" id="ARBA00023136"/>
    </source>
</evidence>
<comment type="subcellular location">
    <subcellularLocation>
        <location evidence="1">Vacuole membrane</location>
        <topology evidence="1">Single-pass type II membrane protein</topology>
    </subcellularLocation>
</comment>
<proteinExistence type="inferred from homology"/>
<evidence type="ECO:0000256" key="11">
    <source>
        <dbReference type="ARBA" id="ARBA00023180"/>
    </source>
</evidence>
<evidence type="ECO:0000256" key="3">
    <source>
        <dbReference type="ARBA" id="ARBA00012459"/>
    </source>
</evidence>
<keyword evidence="7" id="KW-0378">Hydrolase</keyword>
<comment type="similarity">
    <text evidence="2">Belongs to the endopolyphosphatase PPN1 family.</text>
</comment>
<dbReference type="OrthoDB" id="348678at2759"/>
<gene>
    <name evidence="15" type="ORF">FA15DRAFT_672204</name>
</gene>
<dbReference type="Proteomes" id="UP000307440">
    <property type="component" value="Unassembled WGS sequence"/>
</dbReference>
<keyword evidence="11" id="KW-0325">Glycoprotein</keyword>
<feature type="signal peptide" evidence="13">
    <location>
        <begin position="1"/>
        <end position="20"/>
    </location>
</feature>
<evidence type="ECO:0000256" key="12">
    <source>
        <dbReference type="SAM" id="MobiDB-lite"/>
    </source>
</evidence>
<dbReference type="STRING" id="230819.A0A5C3KMZ3"/>
<evidence type="ECO:0000313" key="15">
    <source>
        <dbReference type="EMBL" id="TFK21831.1"/>
    </source>
</evidence>
<feature type="region of interest" description="Disordered" evidence="12">
    <location>
        <begin position="56"/>
        <end position="83"/>
    </location>
</feature>
<evidence type="ECO:0000313" key="16">
    <source>
        <dbReference type="Proteomes" id="UP000307440"/>
    </source>
</evidence>
<feature type="compositionally biased region" description="Basic residues" evidence="12">
    <location>
        <begin position="405"/>
        <end position="414"/>
    </location>
</feature>
<name>A0A5C3KMZ3_COPMA</name>